<dbReference type="HOGENOM" id="CLU_2748986_0_0_11"/>
<evidence type="ECO:0000313" key="2">
    <source>
        <dbReference type="Proteomes" id="UP000000637"/>
    </source>
</evidence>
<keyword evidence="2" id="KW-1185">Reference proteome</keyword>
<accession>A1RCK9</accession>
<reference evidence="1 2" key="1">
    <citation type="journal article" date="2006" name="PLoS Genet.">
        <title>Secrets of soil survival revealed by the genome sequence of Arthrobacter aurescens TC1.</title>
        <authorList>
            <person name="Mongodin E.F."/>
            <person name="Shapir N."/>
            <person name="Daugherty S.C."/>
            <person name="DeBoy R.T."/>
            <person name="Emerson J.B."/>
            <person name="Shvartzbeyn A."/>
            <person name="Radune D."/>
            <person name="Vamathevan J."/>
            <person name="Riggs F."/>
            <person name="Grinberg V."/>
            <person name="Khouri H."/>
            <person name="Wackett L.P."/>
            <person name="Nelson K.E."/>
            <person name="Sadowsky M.J."/>
        </authorList>
    </citation>
    <scope>NUCLEOTIDE SEQUENCE [LARGE SCALE GENOMIC DNA]</scope>
    <source>
        <strain evidence="1 2">TC1</strain>
    </source>
</reference>
<evidence type="ECO:0000313" key="1">
    <source>
        <dbReference type="EMBL" id="ABM10500.1"/>
    </source>
</evidence>
<proteinExistence type="predicted"/>
<gene>
    <name evidence="1" type="ordered locus">AAur_pTC10097</name>
</gene>
<organism evidence="1 2">
    <name type="scientific">Paenarthrobacter aurescens (strain TC1)</name>
    <dbReference type="NCBI Taxonomy" id="290340"/>
    <lineage>
        <taxon>Bacteria</taxon>
        <taxon>Bacillati</taxon>
        <taxon>Actinomycetota</taxon>
        <taxon>Actinomycetes</taxon>
        <taxon>Micrococcales</taxon>
        <taxon>Micrococcaceae</taxon>
        <taxon>Paenarthrobacter</taxon>
    </lineage>
</organism>
<protein>
    <submittedName>
        <fullName evidence="1">Uncharacterized protein</fullName>
    </submittedName>
</protein>
<dbReference type="KEGG" id="aau:AAur_pTC10097"/>
<sequence length="70" mass="7957">MEEYRPPKLIGKKAPLNCLVLPYQHHTAWKATQRYNMSFGEYVGALIDRAEGRPNKLDGMQQGALPIEKS</sequence>
<dbReference type="AlphaFoldDB" id="A1RCK9"/>
<name>A1RCK9_PAEAT</name>
<geneLocation type="plasmid" evidence="1 2">
    <name>pTC1</name>
</geneLocation>
<dbReference type="Proteomes" id="UP000000637">
    <property type="component" value="Plasmid pTC1"/>
</dbReference>
<dbReference type="EMBL" id="CP000475">
    <property type="protein sequence ID" value="ABM10500.1"/>
    <property type="molecule type" value="Genomic_DNA"/>
</dbReference>
<keyword evidence="1" id="KW-0614">Plasmid</keyword>